<dbReference type="Proteomes" id="UP000540698">
    <property type="component" value="Unassembled WGS sequence"/>
</dbReference>
<proteinExistence type="predicted"/>
<feature type="domain" description="DUF7489" evidence="1">
    <location>
        <begin position="1"/>
        <end position="65"/>
    </location>
</feature>
<gene>
    <name evidence="2" type="ORF">HGB38_02665</name>
</gene>
<accession>A0A7X6KZP7</accession>
<reference evidence="2 3" key="1">
    <citation type="submission" date="2020-04" db="EMBL/GenBank/DDBJ databases">
        <title>MicrobeNet Type strains.</title>
        <authorList>
            <person name="Nicholson A.C."/>
        </authorList>
    </citation>
    <scope>NUCLEOTIDE SEQUENCE [LARGE SCALE GENOMIC DNA]</scope>
    <source>
        <strain evidence="2 3">DSM 44956</strain>
    </source>
</reference>
<evidence type="ECO:0000313" key="2">
    <source>
        <dbReference type="EMBL" id="NKY25138.1"/>
    </source>
</evidence>
<organism evidence="2 3">
    <name type="scientific">Nocardia gamkensis</name>
    <dbReference type="NCBI Taxonomy" id="352869"/>
    <lineage>
        <taxon>Bacteria</taxon>
        <taxon>Bacillati</taxon>
        <taxon>Actinomycetota</taxon>
        <taxon>Actinomycetes</taxon>
        <taxon>Mycobacteriales</taxon>
        <taxon>Nocardiaceae</taxon>
        <taxon>Nocardia</taxon>
    </lineage>
</organism>
<keyword evidence="3" id="KW-1185">Reference proteome</keyword>
<evidence type="ECO:0000259" key="1">
    <source>
        <dbReference type="Pfam" id="PF24315"/>
    </source>
</evidence>
<dbReference type="Pfam" id="PF24315">
    <property type="entry name" value="DUF7489"/>
    <property type="match status" value="1"/>
</dbReference>
<dbReference type="AlphaFoldDB" id="A0A7X6KZP7"/>
<dbReference type="RefSeq" id="WP_062972183.1">
    <property type="nucleotide sequence ID" value="NZ_JAAXOS010000001.1"/>
</dbReference>
<name>A0A7X6KZP7_9NOCA</name>
<dbReference type="EMBL" id="JAAXOS010000001">
    <property type="protein sequence ID" value="NKY25138.1"/>
    <property type="molecule type" value="Genomic_DNA"/>
</dbReference>
<protein>
    <recommendedName>
        <fullName evidence="1">DUF7489 domain-containing protein</fullName>
    </recommendedName>
</protein>
<comment type="caution">
    <text evidence="2">The sequence shown here is derived from an EMBL/GenBank/DDBJ whole genome shotgun (WGS) entry which is preliminary data.</text>
</comment>
<evidence type="ECO:0000313" key="3">
    <source>
        <dbReference type="Proteomes" id="UP000540698"/>
    </source>
</evidence>
<sequence>MQQQEWRGTVVEKSRGLFDGANLYRRLTVRLSDGSTVNVRVDRKLWKTVRAGDSVTKHVGADPVKD</sequence>
<dbReference type="InterPro" id="IPR055912">
    <property type="entry name" value="DUF7489"/>
</dbReference>